<organism evidence="2">
    <name type="scientific">Paenibacillus sp. BIHB 4019</name>
    <dbReference type="NCBI Taxonomy" id="1870819"/>
    <lineage>
        <taxon>Bacteria</taxon>
        <taxon>Bacillati</taxon>
        <taxon>Bacillota</taxon>
        <taxon>Bacilli</taxon>
        <taxon>Bacillales</taxon>
        <taxon>Paenibacillaceae</taxon>
        <taxon>Paenibacillus</taxon>
    </lineage>
</organism>
<evidence type="ECO:0000256" key="1">
    <source>
        <dbReference type="SAM" id="SignalP"/>
    </source>
</evidence>
<evidence type="ECO:0000313" key="2">
    <source>
        <dbReference type="EMBL" id="ANY70404.1"/>
    </source>
</evidence>
<proteinExistence type="predicted"/>
<dbReference type="RefSeq" id="WP_099521315.1">
    <property type="nucleotide sequence ID" value="NZ_CP016808.1"/>
</dbReference>
<gene>
    <name evidence="2" type="ORF">BBD42_30835</name>
</gene>
<dbReference type="EMBL" id="CP016808">
    <property type="protein sequence ID" value="ANY70404.1"/>
    <property type="molecule type" value="Genomic_DNA"/>
</dbReference>
<keyword evidence="1" id="KW-0732">Signal</keyword>
<evidence type="ECO:0008006" key="3">
    <source>
        <dbReference type="Google" id="ProtNLM"/>
    </source>
</evidence>
<feature type="chain" id="PRO_5008535371" description="Copper amine oxidase-like N-terminal domain-containing protein" evidence="1">
    <location>
        <begin position="23"/>
        <end position="178"/>
    </location>
</feature>
<protein>
    <recommendedName>
        <fullName evidence="3">Copper amine oxidase-like N-terminal domain-containing protein</fullName>
    </recommendedName>
</protein>
<accession>A0A1B2DRQ8</accession>
<sequence>MKKFVAGIVVGAIISTAGTAFAAGTLVGKKVDGEIQITLNGKNVSNGVIIAGTSYAPVRSITETVGLDVSYSKGVVKLESGTTNEEVDPYAFYNTAEKINERIARLEENITRNEKVISDQQYAIDVRTKYLNENPNSSDKESIETEIEGRKRTIATAQSNIDNNKREIEELKDKLSKL</sequence>
<feature type="signal peptide" evidence="1">
    <location>
        <begin position="1"/>
        <end position="22"/>
    </location>
</feature>
<name>A0A1B2DRQ8_9BACL</name>
<dbReference type="AlphaFoldDB" id="A0A1B2DRQ8"/>
<reference evidence="2" key="1">
    <citation type="submission" date="2016-08" db="EMBL/GenBank/DDBJ databases">
        <title>Complete Genome Seqeunce of Paenibacillus sp. BIHB 4019 from tea rhizoplane.</title>
        <authorList>
            <person name="Thakur R."/>
            <person name="Swarnkar M.K."/>
            <person name="Gulati A."/>
        </authorList>
    </citation>
    <scope>NUCLEOTIDE SEQUENCE [LARGE SCALE GENOMIC DNA]</scope>
    <source>
        <strain evidence="2">BIHB4019</strain>
    </source>
</reference>